<evidence type="ECO:0000313" key="11">
    <source>
        <dbReference type="EMBL" id="RDJ25400.1"/>
    </source>
</evidence>
<comment type="function">
    <text evidence="9">Part of the tripartite ATP-independent periplasmic (TRAP) transport system.</text>
</comment>
<reference evidence="12" key="1">
    <citation type="submission" date="2018-07" db="EMBL/GenBank/DDBJ databases">
        <authorList>
            <person name="Safronova V.I."/>
            <person name="Chirak E.R."/>
            <person name="Sazanova A.L."/>
        </authorList>
    </citation>
    <scope>NUCLEOTIDE SEQUENCE [LARGE SCALE GENOMIC DNA]</scope>
    <source>
        <strain evidence="12">RCAM04685</strain>
    </source>
</reference>
<dbReference type="Proteomes" id="UP000255207">
    <property type="component" value="Unassembled WGS sequence"/>
</dbReference>
<gene>
    <name evidence="11" type="ORF">DWE98_11775</name>
</gene>
<keyword evidence="7 9" id="KW-0472">Membrane</keyword>
<dbReference type="EMBL" id="QQTP01000005">
    <property type="protein sequence ID" value="RDJ25400.1"/>
    <property type="molecule type" value="Genomic_DNA"/>
</dbReference>
<dbReference type="PANTHER" id="PTHR35011">
    <property type="entry name" value="2,3-DIKETO-L-GULONATE TRAP TRANSPORTER SMALL PERMEASE PROTEIN YIAM"/>
    <property type="match status" value="1"/>
</dbReference>
<evidence type="ECO:0000256" key="2">
    <source>
        <dbReference type="ARBA" id="ARBA00022448"/>
    </source>
</evidence>
<evidence type="ECO:0000256" key="9">
    <source>
        <dbReference type="RuleBase" id="RU369079"/>
    </source>
</evidence>
<comment type="subunit">
    <text evidence="9">The complex comprises the extracytoplasmic solute receptor protein and the two transmembrane proteins.</text>
</comment>
<evidence type="ECO:0000256" key="6">
    <source>
        <dbReference type="ARBA" id="ARBA00022989"/>
    </source>
</evidence>
<keyword evidence="6 9" id="KW-1133">Transmembrane helix</keyword>
<evidence type="ECO:0000256" key="3">
    <source>
        <dbReference type="ARBA" id="ARBA00022475"/>
    </source>
</evidence>
<comment type="caution">
    <text evidence="11">The sequence shown here is derived from an EMBL/GenBank/DDBJ whole genome shotgun (WGS) entry which is preliminary data.</text>
</comment>
<dbReference type="GO" id="GO:0022857">
    <property type="term" value="F:transmembrane transporter activity"/>
    <property type="evidence" value="ECO:0007669"/>
    <property type="project" value="UniProtKB-UniRule"/>
</dbReference>
<feature type="transmembrane region" description="Helical" evidence="9">
    <location>
        <begin position="14"/>
        <end position="34"/>
    </location>
</feature>
<evidence type="ECO:0000256" key="7">
    <source>
        <dbReference type="ARBA" id="ARBA00023136"/>
    </source>
</evidence>
<evidence type="ECO:0000256" key="8">
    <source>
        <dbReference type="ARBA" id="ARBA00038436"/>
    </source>
</evidence>
<dbReference type="InterPro" id="IPR055348">
    <property type="entry name" value="DctQ"/>
</dbReference>
<feature type="transmembrane region" description="Helical" evidence="9">
    <location>
        <begin position="84"/>
        <end position="106"/>
    </location>
</feature>
<feature type="transmembrane region" description="Helical" evidence="9">
    <location>
        <begin position="126"/>
        <end position="147"/>
    </location>
</feature>
<proteinExistence type="inferred from homology"/>
<protein>
    <recommendedName>
        <fullName evidence="9">TRAP transporter small permease protein</fullName>
    </recommendedName>
</protein>
<evidence type="ECO:0000259" key="10">
    <source>
        <dbReference type="Pfam" id="PF04290"/>
    </source>
</evidence>
<dbReference type="InterPro" id="IPR007387">
    <property type="entry name" value="TRAP_DctQ"/>
</dbReference>
<keyword evidence="4 9" id="KW-0997">Cell inner membrane</keyword>
<dbReference type="PANTHER" id="PTHR35011:SF2">
    <property type="entry name" value="2,3-DIKETO-L-GULONATE TRAP TRANSPORTER SMALL PERMEASE PROTEIN YIAM"/>
    <property type="match status" value="1"/>
</dbReference>
<dbReference type="OrthoDB" id="4964541at2"/>
<accession>A0A370L6M1</accession>
<dbReference type="GO" id="GO:0005886">
    <property type="term" value="C:plasma membrane"/>
    <property type="evidence" value="ECO:0007669"/>
    <property type="project" value="UniProtKB-SubCell"/>
</dbReference>
<dbReference type="Pfam" id="PF04290">
    <property type="entry name" value="DctQ"/>
    <property type="match status" value="1"/>
</dbReference>
<comment type="similarity">
    <text evidence="8 9">Belongs to the TRAP transporter small permease family.</text>
</comment>
<evidence type="ECO:0000256" key="5">
    <source>
        <dbReference type="ARBA" id="ARBA00022692"/>
    </source>
</evidence>
<keyword evidence="3" id="KW-1003">Cell membrane</keyword>
<evidence type="ECO:0000256" key="4">
    <source>
        <dbReference type="ARBA" id="ARBA00022519"/>
    </source>
</evidence>
<name>A0A370L6M1_9HYPH</name>
<evidence type="ECO:0000313" key="12">
    <source>
        <dbReference type="Proteomes" id="UP000255207"/>
    </source>
</evidence>
<keyword evidence="12" id="KW-1185">Reference proteome</keyword>
<evidence type="ECO:0000256" key="1">
    <source>
        <dbReference type="ARBA" id="ARBA00004429"/>
    </source>
</evidence>
<comment type="subcellular location">
    <subcellularLocation>
        <location evidence="1 9">Cell inner membrane</location>
        <topology evidence="1 9">Multi-pass membrane protein</topology>
    </subcellularLocation>
</comment>
<organism evidence="11 12">
    <name type="scientific">Bosea caraganae</name>
    <dbReference type="NCBI Taxonomy" id="2763117"/>
    <lineage>
        <taxon>Bacteria</taxon>
        <taxon>Pseudomonadati</taxon>
        <taxon>Pseudomonadota</taxon>
        <taxon>Alphaproteobacteria</taxon>
        <taxon>Hyphomicrobiales</taxon>
        <taxon>Boseaceae</taxon>
        <taxon>Bosea</taxon>
    </lineage>
</organism>
<feature type="domain" description="Tripartite ATP-independent periplasmic transporters DctQ component" evidence="10">
    <location>
        <begin position="22"/>
        <end position="144"/>
    </location>
</feature>
<keyword evidence="5 9" id="KW-0812">Transmembrane</keyword>
<dbReference type="AlphaFoldDB" id="A0A370L6M1"/>
<dbReference type="GO" id="GO:0015740">
    <property type="term" value="P:C4-dicarboxylate transport"/>
    <property type="evidence" value="ECO:0007669"/>
    <property type="project" value="TreeGrafter"/>
</dbReference>
<keyword evidence="2 9" id="KW-0813">Transport</keyword>
<feature type="transmembrane region" description="Helical" evidence="9">
    <location>
        <begin position="46"/>
        <end position="63"/>
    </location>
</feature>
<sequence>MTVQAWLLRAVENLLIAGFAVMIAMVFGNVVLRYGFNSGIIMSEEVSRMIFVWLTFGGAFLVAKDNGHLGMTSVVERLGRNGRWWCRLAAEGLSLFCMALVVIGCWTQTAINIQNAAPVTGIPVAVIYAAGFVCGIGIGALNLIALFDLVTGRMPDSALVVGAESEELTAFEAKQAEERRK</sequence>
<dbReference type="RefSeq" id="WP_114829446.1">
    <property type="nucleotide sequence ID" value="NZ_QQTO01000021.1"/>
</dbReference>